<dbReference type="AlphaFoldDB" id="A0A9N9S6E0"/>
<keyword evidence="3 5" id="KW-0238">DNA-binding</keyword>
<protein>
    <recommendedName>
        <fullName evidence="6">DM domain-containing protein</fullName>
    </recommendedName>
</protein>
<dbReference type="GO" id="GO:0005634">
    <property type="term" value="C:nucleus"/>
    <property type="evidence" value="ECO:0007669"/>
    <property type="project" value="UniProtKB-SubCell"/>
</dbReference>
<dbReference type="OrthoDB" id="6437420at2759"/>
<name>A0A9N9S6E0_9DIPT</name>
<keyword evidence="2 5" id="KW-0862">Zinc</keyword>
<evidence type="ECO:0000313" key="8">
    <source>
        <dbReference type="Proteomes" id="UP001153620"/>
    </source>
</evidence>
<comment type="subcellular location">
    <subcellularLocation>
        <location evidence="5">Nucleus</location>
    </subcellularLocation>
</comment>
<evidence type="ECO:0000259" key="6">
    <source>
        <dbReference type="PROSITE" id="PS50809"/>
    </source>
</evidence>
<evidence type="ECO:0000313" key="7">
    <source>
        <dbReference type="EMBL" id="CAG9810979.1"/>
    </source>
</evidence>
<reference evidence="7" key="2">
    <citation type="submission" date="2022-10" db="EMBL/GenBank/DDBJ databases">
        <authorList>
            <consortium name="ENA_rothamsted_submissions"/>
            <consortium name="culmorum"/>
            <person name="King R."/>
        </authorList>
    </citation>
    <scope>NUCLEOTIDE SEQUENCE</scope>
</reference>
<keyword evidence="8" id="KW-1185">Reference proteome</keyword>
<dbReference type="GO" id="GO:0006355">
    <property type="term" value="P:regulation of DNA-templated transcription"/>
    <property type="evidence" value="ECO:0007669"/>
    <property type="project" value="InterPro"/>
</dbReference>
<dbReference type="InterPro" id="IPR036407">
    <property type="entry name" value="DM_DNA-bd_sf"/>
</dbReference>
<feature type="DNA-binding region" description="DM" evidence="5">
    <location>
        <begin position="16"/>
        <end position="63"/>
    </location>
</feature>
<dbReference type="PROSITE" id="PS40000">
    <property type="entry name" value="DM_1"/>
    <property type="match status" value="1"/>
</dbReference>
<dbReference type="EMBL" id="OU895880">
    <property type="protein sequence ID" value="CAG9810979.1"/>
    <property type="molecule type" value="Genomic_DNA"/>
</dbReference>
<accession>A0A9N9S6E0</accession>
<gene>
    <name evidence="7" type="ORF">CHIRRI_LOCUS13789</name>
</gene>
<sequence>MSQAKSDQKQKHKRFCGHCRNHGYKFEIRGHKRNCKYKFCSCQKCKIQEYANMLSVDERKCQREQEGFKNVQKIDKIKDDDEKFFGNFGAIGNKKLEFDDNLMSETKSELKNVYEFQDDDDCDEQLPPFQSVKKSTQKSEIGRNSDELDELTSFCKNLSDDWMSCDFSFSFDNDFF</sequence>
<reference evidence="7" key="1">
    <citation type="submission" date="2022-01" db="EMBL/GenBank/DDBJ databases">
        <authorList>
            <person name="King R."/>
        </authorList>
    </citation>
    <scope>NUCLEOTIDE SEQUENCE</scope>
</reference>
<organism evidence="7 8">
    <name type="scientific">Chironomus riparius</name>
    <dbReference type="NCBI Taxonomy" id="315576"/>
    <lineage>
        <taxon>Eukaryota</taxon>
        <taxon>Metazoa</taxon>
        <taxon>Ecdysozoa</taxon>
        <taxon>Arthropoda</taxon>
        <taxon>Hexapoda</taxon>
        <taxon>Insecta</taxon>
        <taxon>Pterygota</taxon>
        <taxon>Neoptera</taxon>
        <taxon>Endopterygota</taxon>
        <taxon>Diptera</taxon>
        <taxon>Nematocera</taxon>
        <taxon>Chironomoidea</taxon>
        <taxon>Chironomidae</taxon>
        <taxon>Chironominae</taxon>
        <taxon>Chironomus</taxon>
    </lineage>
</organism>
<dbReference type="GO" id="GO:0046872">
    <property type="term" value="F:metal ion binding"/>
    <property type="evidence" value="ECO:0007669"/>
    <property type="project" value="UniProtKB-KW"/>
</dbReference>
<dbReference type="Gene3D" id="4.10.1040.10">
    <property type="entry name" value="DM DNA-binding domain"/>
    <property type="match status" value="1"/>
</dbReference>
<dbReference type="PROSITE" id="PS50809">
    <property type="entry name" value="DM_2"/>
    <property type="match status" value="1"/>
</dbReference>
<dbReference type="GO" id="GO:0043565">
    <property type="term" value="F:sequence-specific DNA binding"/>
    <property type="evidence" value="ECO:0007669"/>
    <property type="project" value="InterPro"/>
</dbReference>
<dbReference type="SUPFAM" id="SSF82927">
    <property type="entry name" value="Cysteine-rich DNA binding domain, (DM domain)"/>
    <property type="match status" value="1"/>
</dbReference>
<evidence type="ECO:0000256" key="2">
    <source>
        <dbReference type="ARBA" id="ARBA00022833"/>
    </source>
</evidence>
<feature type="domain" description="DM" evidence="6">
    <location>
        <begin position="16"/>
        <end position="63"/>
    </location>
</feature>
<dbReference type="InterPro" id="IPR001275">
    <property type="entry name" value="DM_DNA-bd"/>
</dbReference>
<evidence type="ECO:0000256" key="5">
    <source>
        <dbReference type="PROSITE-ProRule" id="PRU00070"/>
    </source>
</evidence>
<dbReference type="SMART" id="SM00301">
    <property type="entry name" value="DM"/>
    <property type="match status" value="1"/>
</dbReference>
<dbReference type="Proteomes" id="UP001153620">
    <property type="component" value="Chromosome 4"/>
</dbReference>
<keyword evidence="1 5" id="KW-0479">Metal-binding</keyword>
<evidence type="ECO:0000256" key="4">
    <source>
        <dbReference type="ARBA" id="ARBA00023242"/>
    </source>
</evidence>
<evidence type="ECO:0000256" key="3">
    <source>
        <dbReference type="ARBA" id="ARBA00023125"/>
    </source>
</evidence>
<proteinExistence type="predicted"/>
<evidence type="ECO:0000256" key="1">
    <source>
        <dbReference type="ARBA" id="ARBA00022723"/>
    </source>
</evidence>
<keyword evidence="4 5" id="KW-0539">Nucleus</keyword>
<dbReference type="Pfam" id="PF00751">
    <property type="entry name" value="DM"/>
    <property type="match status" value="1"/>
</dbReference>